<proteinExistence type="predicted"/>
<keyword evidence="1" id="KW-0472">Membrane</keyword>
<dbReference type="AlphaFoldDB" id="X1N732"/>
<reference evidence="2" key="1">
    <citation type="journal article" date="2014" name="Front. Microbiol.">
        <title>High frequency of phylogenetically diverse reductive dehalogenase-homologous genes in deep subseafloor sedimentary metagenomes.</title>
        <authorList>
            <person name="Kawai M."/>
            <person name="Futagami T."/>
            <person name="Toyoda A."/>
            <person name="Takaki Y."/>
            <person name="Nishi S."/>
            <person name="Hori S."/>
            <person name="Arai W."/>
            <person name="Tsubouchi T."/>
            <person name="Morono Y."/>
            <person name="Uchiyama I."/>
            <person name="Ito T."/>
            <person name="Fujiyama A."/>
            <person name="Inagaki F."/>
            <person name="Takami H."/>
        </authorList>
    </citation>
    <scope>NUCLEOTIDE SEQUENCE</scope>
    <source>
        <strain evidence="2">Expedition CK06-06</strain>
    </source>
</reference>
<name>X1N732_9ZZZZ</name>
<protein>
    <submittedName>
        <fullName evidence="2">Uncharacterized protein</fullName>
    </submittedName>
</protein>
<feature type="non-terminal residue" evidence="2">
    <location>
        <position position="1"/>
    </location>
</feature>
<feature type="transmembrane region" description="Helical" evidence="1">
    <location>
        <begin position="20"/>
        <end position="38"/>
    </location>
</feature>
<keyword evidence="1" id="KW-0812">Transmembrane</keyword>
<keyword evidence="1" id="KW-1133">Transmembrane helix</keyword>
<gene>
    <name evidence="2" type="ORF">S06H3_26041</name>
</gene>
<sequence length="61" mass="6874">YSDKKFNNFFCKDGCKESSGSSITMVSLVYLSILRGLLLGRLSIIMHKASTIRLRTSPYIL</sequence>
<organism evidence="2">
    <name type="scientific">marine sediment metagenome</name>
    <dbReference type="NCBI Taxonomy" id="412755"/>
    <lineage>
        <taxon>unclassified sequences</taxon>
        <taxon>metagenomes</taxon>
        <taxon>ecological metagenomes</taxon>
    </lineage>
</organism>
<evidence type="ECO:0000256" key="1">
    <source>
        <dbReference type="SAM" id="Phobius"/>
    </source>
</evidence>
<dbReference type="EMBL" id="BARV01015028">
    <property type="protein sequence ID" value="GAI26011.1"/>
    <property type="molecule type" value="Genomic_DNA"/>
</dbReference>
<comment type="caution">
    <text evidence="2">The sequence shown here is derived from an EMBL/GenBank/DDBJ whole genome shotgun (WGS) entry which is preliminary data.</text>
</comment>
<evidence type="ECO:0000313" key="2">
    <source>
        <dbReference type="EMBL" id="GAI26011.1"/>
    </source>
</evidence>
<accession>X1N732</accession>